<keyword evidence="5" id="KW-0456">Lyase</keyword>
<keyword evidence="7" id="KW-0175">Coiled coil</keyword>
<dbReference type="InterPro" id="IPR036263">
    <property type="entry name" value="Chorismate_II_sf"/>
</dbReference>
<name>A0A3R9RY86_ACIBA</name>
<dbReference type="InterPro" id="IPR036979">
    <property type="entry name" value="CM_dom_sf"/>
</dbReference>
<dbReference type="InterPro" id="IPR001086">
    <property type="entry name" value="Preph_deHydtase"/>
</dbReference>
<keyword evidence="10" id="KW-0413">Isomerase</keyword>
<dbReference type="GO" id="GO:0005737">
    <property type="term" value="C:cytoplasm"/>
    <property type="evidence" value="ECO:0007669"/>
    <property type="project" value="InterPro"/>
</dbReference>
<dbReference type="PROSITE" id="PS51171">
    <property type="entry name" value="PREPHENATE_DEHYDR_3"/>
    <property type="match status" value="1"/>
</dbReference>
<evidence type="ECO:0000256" key="2">
    <source>
        <dbReference type="ARBA" id="ARBA00022605"/>
    </source>
</evidence>
<accession>A0A3R9RY86</accession>
<proteinExistence type="predicted"/>
<evidence type="ECO:0000256" key="4">
    <source>
        <dbReference type="ARBA" id="ARBA00023222"/>
    </source>
</evidence>
<dbReference type="GO" id="GO:0004664">
    <property type="term" value="F:prephenate dehydratase activity"/>
    <property type="evidence" value="ECO:0007669"/>
    <property type="project" value="UniProtKB-EC"/>
</dbReference>
<comment type="pathway">
    <text evidence="1">Amino-acid biosynthesis; L-phenylalanine biosynthesis; phenylpyruvate from prephenate: step 1/1.</text>
</comment>
<reference evidence="10 11" key="1">
    <citation type="submission" date="2018-10" db="EMBL/GenBank/DDBJ databases">
        <title>GWAS and RNA-Seq identify cryptic mechanisms of antimicrobial resistance in Acinetobacter baumannii.</title>
        <authorList>
            <person name="Sahl J.W."/>
        </authorList>
    </citation>
    <scope>NUCLEOTIDE SEQUENCE [LARGE SCALE GENOMIC DNA]</scope>
    <source>
        <strain evidence="10 11">TG28175</strain>
    </source>
</reference>
<dbReference type="SMART" id="SM00830">
    <property type="entry name" value="CM_2"/>
    <property type="match status" value="1"/>
</dbReference>
<evidence type="ECO:0000256" key="1">
    <source>
        <dbReference type="ARBA" id="ARBA00004741"/>
    </source>
</evidence>
<dbReference type="AlphaFoldDB" id="A0A3R9RY86"/>
<evidence type="ECO:0000256" key="6">
    <source>
        <dbReference type="ARBA" id="ARBA00047848"/>
    </source>
</evidence>
<dbReference type="SUPFAM" id="SSF53850">
    <property type="entry name" value="Periplasmic binding protein-like II"/>
    <property type="match status" value="1"/>
</dbReference>
<evidence type="ECO:0000256" key="3">
    <source>
        <dbReference type="ARBA" id="ARBA00023141"/>
    </source>
</evidence>
<dbReference type="NCBIfam" id="TIGR01807">
    <property type="entry name" value="CM_P2"/>
    <property type="match status" value="1"/>
</dbReference>
<keyword evidence="3" id="KW-0057">Aromatic amino acid biosynthesis</keyword>
<keyword evidence="2" id="KW-0028">Amino-acid biosynthesis</keyword>
<evidence type="ECO:0000256" key="7">
    <source>
        <dbReference type="SAM" id="Coils"/>
    </source>
</evidence>
<gene>
    <name evidence="10" type="primary">pheA</name>
    <name evidence="10" type="ORF">EA686_19770</name>
</gene>
<protein>
    <submittedName>
        <fullName evidence="10">Chorismate mutase</fullName>
        <ecNumber evidence="10">5.4.99.5</ecNumber>
    </submittedName>
</protein>
<dbReference type="CDD" id="cd13630">
    <property type="entry name" value="PBP2_PDT_1"/>
    <property type="match status" value="1"/>
</dbReference>
<dbReference type="Pfam" id="PF01817">
    <property type="entry name" value="CM_2"/>
    <property type="match status" value="1"/>
</dbReference>
<keyword evidence="4" id="KW-0584">Phenylalanine biosynthesis</keyword>
<dbReference type="SUPFAM" id="SSF48600">
    <property type="entry name" value="Chorismate mutase II"/>
    <property type="match status" value="1"/>
</dbReference>
<comment type="caution">
    <text evidence="10">The sequence shown here is derived from an EMBL/GenBank/DDBJ whole genome shotgun (WGS) entry which is preliminary data.</text>
</comment>
<comment type="catalytic activity">
    <reaction evidence="6">
        <text>prephenate + H(+) = 3-phenylpyruvate + CO2 + H2O</text>
        <dbReference type="Rhea" id="RHEA:21648"/>
        <dbReference type="ChEBI" id="CHEBI:15377"/>
        <dbReference type="ChEBI" id="CHEBI:15378"/>
        <dbReference type="ChEBI" id="CHEBI:16526"/>
        <dbReference type="ChEBI" id="CHEBI:18005"/>
        <dbReference type="ChEBI" id="CHEBI:29934"/>
        <dbReference type="EC" id="4.2.1.51"/>
    </reaction>
</comment>
<dbReference type="GO" id="GO:0004106">
    <property type="term" value="F:chorismate mutase activity"/>
    <property type="evidence" value="ECO:0007669"/>
    <property type="project" value="UniProtKB-EC"/>
</dbReference>
<organism evidence="10 11">
    <name type="scientific">Acinetobacter baumannii</name>
    <dbReference type="NCBI Taxonomy" id="470"/>
    <lineage>
        <taxon>Bacteria</taxon>
        <taxon>Pseudomonadati</taxon>
        <taxon>Pseudomonadota</taxon>
        <taxon>Gammaproteobacteria</taxon>
        <taxon>Moraxellales</taxon>
        <taxon>Moraxellaceae</taxon>
        <taxon>Acinetobacter</taxon>
        <taxon>Acinetobacter calcoaceticus/baumannii complex</taxon>
    </lineage>
</organism>
<feature type="coiled-coil region" evidence="7">
    <location>
        <begin position="14"/>
        <end position="41"/>
    </location>
</feature>
<evidence type="ECO:0000313" key="10">
    <source>
        <dbReference type="EMBL" id="RSR46877.1"/>
    </source>
</evidence>
<dbReference type="Gene3D" id="1.20.59.10">
    <property type="entry name" value="Chorismate mutase"/>
    <property type="match status" value="1"/>
</dbReference>
<sequence>MINDDQNKTTSLSLEQIREDIDSVDQQIQELLNRRASLAEAVAKAKFASEENPLFYRPEREAQVLRKVMERNQGPLSDVTMARLFREIMSACLALEAPQSIAFLGPEGTFTQSAVLKHFGKDAVVRPLPTIDEVFREVEAGSAHYGVVPVENSSEGIVNHTLDCFKTSNLNVIGEVELRIHHQFLVSENTRKDSIKQIYAHQQTLAQCRQWLDAHYPGVERVALNSNAEAARRIRNEWHSAAIASDI</sequence>
<dbReference type="Pfam" id="PF00800">
    <property type="entry name" value="PDT"/>
    <property type="match status" value="1"/>
</dbReference>
<dbReference type="PANTHER" id="PTHR21022">
    <property type="entry name" value="PREPHENATE DEHYDRATASE P PROTEIN"/>
    <property type="match status" value="1"/>
</dbReference>
<dbReference type="InterPro" id="IPR002701">
    <property type="entry name" value="CM_II_prokaryot"/>
</dbReference>
<dbReference type="Proteomes" id="UP000280073">
    <property type="component" value="Unassembled WGS sequence"/>
</dbReference>
<dbReference type="Gene3D" id="3.40.190.10">
    <property type="entry name" value="Periplasmic binding protein-like II"/>
    <property type="match status" value="2"/>
</dbReference>
<dbReference type="PANTHER" id="PTHR21022:SF19">
    <property type="entry name" value="PREPHENATE DEHYDRATASE-RELATED"/>
    <property type="match status" value="1"/>
</dbReference>
<dbReference type="UniPathway" id="UPA00121">
    <property type="reaction ID" value="UER00345"/>
</dbReference>
<dbReference type="InterPro" id="IPR010957">
    <property type="entry name" value="G/b/e-P-prot_chorismate_mutase"/>
</dbReference>
<evidence type="ECO:0000256" key="5">
    <source>
        <dbReference type="ARBA" id="ARBA00023239"/>
    </source>
</evidence>
<evidence type="ECO:0000313" key="11">
    <source>
        <dbReference type="Proteomes" id="UP000280073"/>
    </source>
</evidence>
<dbReference type="GO" id="GO:0046417">
    <property type="term" value="P:chorismate metabolic process"/>
    <property type="evidence" value="ECO:0007669"/>
    <property type="project" value="InterPro"/>
</dbReference>
<feature type="domain" description="Chorismate mutase" evidence="8">
    <location>
        <begin position="8"/>
        <end position="100"/>
    </location>
</feature>
<evidence type="ECO:0000259" key="9">
    <source>
        <dbReference type="PROSITE" id="PS51171"/>
    </source>
</evidence>
<dbReference type="PROSITE" id="PS51168">
    <property type="entry name" value="CHORISMATE_MUT_2"/>
    <property type="match status" value="1"/>
</dbReference>
<dbReference type="GO" id="GO:0009094">
    <property type="term" value="P:L-phenylalanine biosynthetic process"/>
    <property type="evidence" value="ECO:0007669"/>
    <property type="project" value="UniProtKB-UniPathway"/>
</dbReference>
<dbReference type="EMBL" id="RFDI01001292">
    <property type="protein sequence ID" value="RSR46877.1"/>
    <property type="molecule type" value="Genomic_DNA"/>
</dbReference>
<dbReference type="FunFam" id="3.40.190.10:FF:000029">
    <property type="entry name" value="Chorismate mutase/Prephenate dehydratase"/>
    <property type="match status" value="1"/>
</dbReference>
<dbReference type="EC" id="5.4.99.5" evidence="10"/>
<evidence type="ECO:0000259" key="8">
    <source>
        <dbReference type="PROSITE" id="PS51168"/>
    </source>
</evidence>
<feature type="domain" description="Prephenate dehydratase" evidence="9">
    <location>
        <begin position="100"/>
        <end position="247"/>
    </location>
</feature>
<feature type="non-terminal residue" evidence="10">
    <location>
        <position position="247"/>
    </location>
</feature>